<proteinExistence type="predicted"/>
<dbReference type="EMBL" id="CAXDID020000264">
    <property type="protein sequence ID" value="CAL6066742.1"/>
    <property type="molecule type" value="Genomic_DNA"/>
</dbReference>
<comment type="caution">
    <text evidence="1">The sequence shown here is derived from an EMBL/GenBank/DDBJ whole genome shotgun (WGS) entry which is preliminary data.</text>
</comment>
<organism evidence="1 2">
    <name type="scientific">Hexamita inflata</name>
    <dbReference type="NCBI Taxonomy" id="28002"/>
    <lineage>
        <taxon>Eukaryota</taxon>
        <taxon>Metamonada</taxon>
        <taxon>Diplomonadida</taxon>
        <taxon>Hexamitidae</taxon>
        <taxon>Hexamitinae</taxon>
        <taxon>Hexamita</taxon>
    </lineage>
</organism>
<reference evidence="1 2" key="1">
    <citation type="submission" date="2024-07" db="EMBL/GenBank/DDBJ databases">
        <authorList>
            <person name="Akdeniz Z."/>
        </authorList>
    </citation>
    <scope>NUCLEOTIDE SEQUENCE [LARGE SCALE GENOMIC DNA]</scope>
</reference>
<accession>A0ABP1KPT8</accession>
<evidence type="ECO:0000313" key="1">
    <source>
        <dbReference type="EMBL" id="CAL6066742.1"/>
    </source>
</evidence>
<evidence type="ECO:0000313" key="2">
    <source>
        <dbReference type="Proteomes" id="UP001642409"/>
    </source>
</evidence>
<dbReference type="Proteomes" id="UP001642409">
    <property type="component" value="Unassembled WGS sequence"/>
</dbReference>
<sequence length="179" mass="20557">MELQEYMLINLIYARKCAPISINPICIEEPVQTDESSDEKQSPQQLFCELLNRHPQPLFFDVKPQRQQYHDDLKLLKIQDICALIKAECQVNRISLDVVKKLRRAKNNVNSIKKIINELADNEDLVYIVQKLNYITNIPEYEVCSQSIASSLAADIFTGCESGDEKILQCIIDIAPLFE</sequence>
<gene>
    <name evidence="1" type="ORF">HINF_LOCUS52653</name>
</gene>
<keyword evidence="2" id="KW-1185">Reference proteome</keyword>
<name>A0ABP1KPT8_9EUKA</name>
<protein>
    <submittedName>
        <fullName evidence="1">Hypothetical_protein</fullName>
    </submittedName>
</protein>